<evidence type="ECO:0000256" key="2">
    <source>
        <dbReference type="SAM" id="Phobius"/>
    </source>
</evidence>
<keyword evidence="5" id="KW-1185">Reference proteome</keyword>
<feature type="domain" description="Ig-like" evidence="4">
    <location>
        <begin position="40"/>
        <end position="136"/>
    </location>
</feature>
<accession>A0AB32TNI6</accession>
<evidence type="ECO:0000256" key="1">
    <source>
        <dbReference type="SAM" id="MobiDB-lite"/>
    </source>
</evidence>
<feature type="region of interest" description="Disordered" evidence="1">
    <location>
        <begin position="287"/>
        <end position="308"/>
    </location>
</feature>
<dbReference type="Gene3D" id="2.60.40.10">
    <property type="entry name" value="Immunoglobulins"/>
    <property type="match status" value="1"/>
</dbReference>
<reference evidence="6" key="1">
    <citation type="submission" date="2025-08" db="UniProtKB">
        <authorList>
            <consortium name="RefSeq"/>
        </authorList>
    </citation>
    <scope>IDENTIFICATION</scope>
    <source>
        <strain evidence="6">Tuebingen</strain>
        <tissue evidence="6">Fibroblasts and whole tissue</tissue>
    </source>
</reference>
<dbReference type="KEGG" id="dre:101883801"/>
<dbReference type="ZFIN" id="ZDB-GENE-141222-17">
    <property type="gene designation" value="btla"/>
</dbReference>
<dbReference type="SUPFAM" id="SSF48726">
    <property type="entry name" value="Immunoglobulin"/>
    <property type="match status" value="1"/>
</dbReference>
<dbReference type="InterPro" id="IPR007110">
    <property type="entry name" value="Ig-like_dom"/>
</dbReference>
<dbReference type="AlphaFoldDB" id="A0AB32TNI6"/>
<keyword evidence="2" id="KW-0812">Transmembrane</keyword>
<feature type="transmembrane region" description="Helical" evidence="2">
    <location>
        <begin position="163"/>
        <end position="189"/>
    </location>
</feature>
<dbReference type="CTD" id="151888"/>
<evidence type="ECO:0000313" key="5">
    <source>
        <dbReference type="Proteomes" id="UP000000437"/>
    </source>
</evidence>
<dbReference type="GO" id="GO:0038023">
    <property type="term" value="F:signaling receptor activity"/>
    <property type="evidence" value="ECO:0007669"/>
    <property type="project" value="InterPro"/>
</dbReference>
<feature type="chain" id="PRO_5044237694" evidence="3">
    <location>
        <begin position="29"/>
        <end position="308"/>
    </location>
</feature>
<dbReference type="InterPro" id="IPR039257">
    <property type="entry name" value="BTLA"/>
</dbReference>
<keyword evidence="2" id="KW-1133">Transmembrane helix</keyword>
<feature type="region of interest" description="Disordered" evidence="1">
    <location>
        <begin position="210"/>
        <end position="271"/>
    </location>
</feature>
<organism evidence="5 6">
    <name type="scientific">Danio rerio</name>
    <name type="common">Zebrafish</name>
    <name type="synonym">Brachydanio rerio</name>
    <dbReference type="NCBI Taxonomy" id="7955"/>
    <lineage>
        <taxon>Eukaryota</taxon>
        <taxon>Metazoa</taxon>
        <taxon>Chordata</taxon>
        <taxon>Craniata</taxon>
        <taxon>Vertebrata</taxon>
        <taxon>Euteleostomi</taxon>
        <taxon>Actinopterygii</taxon>
        <taxon>Neopterygii</taxon>
        <taxon>Teleostei</taxon>
        <taxon>Ostariophysi</taxon>
        <taxon>Cypriniformes</taxon>
        <taxon>Danionidae</taxon>
        <taxon>Danioninae</taxon>
        <taxon>Danio</taxon>
    </lineage>
</organism>
<evidence type="ECO:0000256" key="3">
    <source>
        <dbReference type="SAM" id="SignalP"/>
    </source>
</evidence>
<dbReference type="GO" id="GO:0002768">
    <property type="term" value="P:immune response-regulating cell surface receptor signaling pathway"/>
    <property type="evidence" value="ECO:0007669"/>
    <property type="project" value="InterPro"/>
</dbReference>
<keyword evidence="2" id="KW-0472">Membrane</keyword>
<gene>
    <name evidence="6 7" type="primary">btla</name>
</gene>
<dbReference type="PROSITE" id="PS50835">
    <property type="entry name" value="IG_LIKE"/>
    <property type="match status" value="1"/>
</dbReference>
<name>A0AB32TNI6_DANRE</name>
<dbReference type="PANTHER" id="PTHR37996">
    <property type="entry name" value="B- AND T-LYMPHOCYTE ATTENUATOR"/>
    <property type="match status" value="1"/>
</dbReference>
<evidence type="ECO:0000313" key="7">
    <source>
        <dbReference type="ZFIN" id="ZDB-GENE-141222-17"/>
    </source>
</evidence>
<protein>
    <submittedName>
        <fullName evidence="6">B- and T-lymphocyte attenuator isoform X1</fullName>
    </submittedName>
</protein>
<sequence>MEETEMIFCNVAVSLLLLSLSVSGTSNGTEPHCDVKLKVPRQTIFKARIMTQLKINCTVTHNGCQWNPIISWCKIYGDHCKALNHSDLIKMECRNTAQHEGMAFLIFQNITMENSGSYRCTHGDTSVSHAINVTITGNGEDEFSHNQSNKNDFNSVPDNGLKWLWPYVYICSGIAALVIIIITITLFVFNCQDTKSKTEELTNKNQYMETQSSDLLPPPLPHPRHDTRSLSQQRGSALDRGSEIPPGRGTSSAGRVKERSHHTVSAGRGEDDNALVYASLNHQAVPKVHRKTARQEPELSEYAAVRFR</sequence>
<dbReference type="PANTHER" id="PTHR37996:SF1">
    <property type="entry name" value="B- AND T-LYMPHOCYTE ATTENUATOR"/>
    <property type="match status" value="1"/>
</dbReference>
<evidence type="ECO:0000313" key="6">
    <source>
        <dbReference type="RefSeq" id="XP_068077015.1"/>
    </source>
</evidence>
<dbReference type="Proteomes" id="UP000000437">
    <property type="component" value="Chromosome 1"/>
</dbReference>
<evidence type="ECO:0000259" key="4">
    <source>
        <dbReference type="PROSITE" id="PS50835"/>
    </source>
</evidence>
<proteinExistence type="predicted"/>
<keyword evidence="3" id="KW-0732">Signal</keyword>
<dbReference type="InterPro" id="IPR036179">
    <property type="entry name" value="Ig-like_dom_sf"/>
</dbReference>
<feature type="signal peptide" evidence="3">
    <location>
        <begin position="1"/>
        <end position="28"/>
    </location>
</feature>
<dbReference type="GeneID" id="101883801"/>
<dbReference type="AGR" id="ZFIN:ZDB-GENE-141222-17"/>
<dbReference type="RefSeq" id="XP_068077015.1">
    <property type="nucleotide sequence ID" value="XM_068220914.2"/>
</dbReference>
<dbReference type="GO" id="GO:0005886">
    <property type="term" value="C:plasma membrane"/>
    <property type="evidence" value="ECO:0007669"/>
    <property type="project" value="InterPro"/>
</dbReference>
<dbReference type="InterPro" id="IPR013783">
    <property type="entry name" value="Ig-like_fold"/>
</dbReference>